<reference evidence="1" key="1">
    <citation type="submission" date="2019-07" db="EMBL/GenBank/DDBJ databases">
        <authorList>
            <person name="Lin J."/>
            <person name="Cucic S."/>
            <person name="Klem A."/>
            <person name="Kropinski A."/>
            <person name="Anany H."/>
        </authorList>
    </citation>
    <scope>NUCLEOTIDE SEQUENCE [LARGE SCALE GENOMIC DNA]</scope>
</reference>
<organism evidence="1">
    <name type="scientific">Escherichia phage vB_EcoM_4HA13</name>
    <dbReference type="NCBI Taxonomy" id="2601675"/>
    <lineage>
        <taxon>Viruses</taxon>
        <taxon>Duplodnaviria</taxon>
        <taxon>Heunggongvirae</taxon>
        <taxon>Uroviricota</taxon>
        <taxon>Caudoviricetes</taxon>
        <taxon>Chaseviridae</taxon>
        <taxon>Cleopatravirinae</taxon>
        <taxon>Sabourvirus</taxon>
        <taxon>Sabourvirus sv4HA13</taxon>
    </lineage>
</organism>
<proteinExistence type="predicted"/>
<protein>
    <submittedName>
        <fullName evidence="1">Uncharacterized protein</fullName>
    </submittedName>
</protein>
<sequence length="65" mass="7337">MYAVKCCNVSDSGKMASERKYKYAERFDSVNPSKLGAVPVTTTSSDNAKGSYHTAPFYYRNYNEH</sequence>
<accession>A0A7D0J8A5</accession>
<dbReference type="EMBL" id="MN136198">
    <property type="protein sequence ID" value="QEM43004.1"/>
    <property type="molecule type" value="Genomic_DNA"/>
</dbReference>
<gene>
    <name evidence="1" type="ORF">AC4HA13_280</name>
</gene>
<evidence type="ECO:0000313" key="1">
    <source>
        <dbReference type="EMBL" id="QEM43004.1"/>
    </source>
</evidence>
<name>A0A7D0J8A5_9CAUD</name>